<dbReference type="PANTHER" id="PTHR37984:SF5">
    <property type="entry name" value="PROTEIN NYNRIN-LIKE"/>
    <property type="match status" value="1"/>
</dbReference>
<reference evidence="10 11" key="1">
    <citation type="journal article" date="2017" name="Genome Biol. Evol.">
        <title>Phytophthora megakarya and P. palmivora, closely related causal agents of cacao black pod rot, underwent increases in genome sizes and gene numbers by different mechanisms.</title>
        <authorList>
            <person name="Ali S.S."/>
            <person name="Shao J."/>
            <person name="Lary D.J."/>
            <person name="Kronmiller B."/>
            <person name="Shen D."/>
            <person name="Strem M.D."/>
            <person name="Amoako-Attah I."/>
            <person name="Akrofi A.Y."/>
            <person name="Begoude B.A."/>
            <person name="Ten Hoopen G.M."/>
            <person name="Coulibaly K."/>
            <person name="Kebe B.I."/>
            <person name="Melnick R.L."/>
            <person name="Guiltinan M.J."/>
            <person name="Tyler B.M."/>
            <person name="Meinhardt L.W."/>
            <person name="Bailey B.A."/>
        </authorList>
    </citation>
    <scope>NUCLEOTIDE SEQUENCE [LARGE SCALE GENOMIC DNA]</scope>
    <source>
        <strain evidence="11">sbr112.9</strain>
    </source>
</reference>
<protein>
    <recommendedName>
        <fullName evidence="12">Reverse transcriptase RNase H-like domain-containing protein</fullName>
    </recommendedName>
</protein>
<dbReference type="InterPro" id="IPR043128">
    <property type="entry name" value="Rev_trsase/Diguanyl_cyclase"/>
</dbReference>
<evidence type="ECO:0000313" key="10">
    <source>
        <dbReference type="EMBL" id="POM63928.1"/>
    </source>
</evidence>
<dbReference type="FunFam" id="3.30.70.270:FF:000020">
    <property type="entry name" value="Transposon Tf2-6 polyprotein-like Protein"/>
    <property type="match status" value="1"/>
</dbReference>
<evidence type="ECO:0000256" key="4">
    <source>
        <dbReference type="ARBA" id="ARBA00022759"/>
    </source>
</evidence>
<keyword evidence="5" id="KW-0378">Hydrolase</keyword>
<name>A0A2P4XEF5_9STRA</name>
<dbReference type="InterPro" id="IPR041577">
    <property type="entry name" value="RT_RNaseH_2"/>
</dbReference>
<keyword evidence="11" id="KW-1185">Reference proteome</keyword>
<keyword evidence="6" id="KW-0695">RNA-directed DNA polymerase</keyword>
<evidence type="ECO:0000259" key="8">
    <source>
        <dbReference type="Pfam" id="PF17917"/>
    </source>
</evidence>
<dbReference type="Gene3D" id="3.30.70.270">
    <property type="match status" value="1"/>
</dbReference>
<feature type="domain" description="Reverse transcriptase/retrotransposon-derived protein RNase H-like" evidence="9">
    <location>
        <begin position="76"/>
        <end position="118"/>
    </location>
</feature>
<evidence type="ECO:0000256" key="3">
    <source>
        <dbReference type="ARBA" id="ARBA00022722"/>
    </source>
</evidence>
<dbReference type="InterPro" id="IPR041373">
    <property type="entry name" value="RT_RNaseH"/>
</dbReference>
<dbReference type="GO" id="GO:0004519">
    <property type="term" value="F:endonuclease activity"/>
    <property type="evidence" value="ECO:0007669"/>
    <property type="project" value="UniProtKB-KW"/>
</dbReference>
<keyword evidence="4" id="KW-0255">Endonuclease</keyword>
<evidence type="ECO:0000313" key="11">
    <source>
        <dbReference type="Proteomes" id="UP000237271"/>
    </source>
</evidence>
<feature type="domain" description="Reverse transcriptase RNase H-like" evidence="8">
    <location>
        <begin position="121"/>
        <end position="180"/>
    </location>
</feature>
<evidence type="ECO:0000259" key="9">
    <source>
        <dbReference type="Pfam" id="PF17919"/>
    </source>
</evidence>
<dbReference type="SUPFAM" id="SSF56672">
    <property type="entry name" value="DNA/RNA polymerases"/>
    <property type="match status" value="1"/>
</dbReference>
<dbReference type="PANTHER" id="PTHR37984">
    <property type="entry name" value="PROTEIN CBG26694"/>
    <property type="match status" value="1"/>
</dbReference>
<keyword evidence="1" id="KW-0808">Transferase</keyword>
<evidence type="ECO:0000256" key="5">
    <source>
        <dbReference type="ARBA" id="ARBA00022801"/>
    </source>
</evidence>
<dbReference type="InterPro" id="IPR043502">
    <property type="entry name" value="DNA/RNA_pol_sf"/>
</dbReference>
<sequence length="211" mass="23913">MSDTNVTISTPIHAEDGVRPLDRLITAVREFPILKDSVEAKRFVHLAGYDHKFVEGFGSIMVPITKLLRKSANWSWSDEQEIAFDQVKVTLIKKPLLIYPDFRLPFRVVTGASKIGLGPGKYGITELECRAAVWSIKLFRPYLYGIRFTILTDHSDLKWLMTSPHLTGKLHPWALALQVFDFDVQYRPGSTNVVADALSRAPVVTNKRYDP</sequence>
<evidence type="ECO:0000256" key="2">
    <source>
        <dbReference type="ARBA" id="ARBA00022695"/>
    </source>
</evidence>
<dbReference type="Pfam" id="PF17919">
    <property type="entry name" value="RT_RNaseH_2"/>
    <property type="match status" value="1"/>
</dbReference>
<dbReference type="CDD" id="cd09274">
    <property type="entry name" value="RNase_HI_RT_Ty3"/>
    <property type="match status" value="1"/>
</dbReference>
<keyword evidence="7" id="KW-0511">Multifunctional enzyme</keyword>
<evidence type="ECO:0000256" key="7">
    <source>
        <dbReference type="ARBA" id="ARBA00023268"/>
    </source>
</evidence>
<evidence type="ECO:0000256" key="1">
    <source>
        <dbReference type="ARBA" id="ARBA00022679"/>
    </source>
</evidence>
<accession>A0A2P4XEF5</accession>
<dbReference type="GO" id="GO:0003964">
    <property type="term" value="F:RNA-directed DNA polymerase activity"/>
    <property type="evidence" value="ECO:0007669"/>
    <property type="project" value="UniProtKB-KW"/>
</dbReference>
<organism evidence="10 11">
    <name type="scientific">Phytophthora palmivora</name>
    <dbReference type="NCBI Taxonomy" id="4796"/>
    <lineage>
        <taxon>Eukaryota</taxon>
        <taxon>Sar</taxon>
        <taxon>Stramenopiles</taxon>
        <taxon>Oomycota</taxon>
        <taxon>Peronosporomycetes</taxon>
        <taxon>Peronosporales</taxon>
        <taxon>Peronosporaceae</taxon>
        <taxon>Phytophthora</taxon>
    </lineage>
</organism>
<dbReference type="GO" id="GO:0016787">
    <property type="term" value="F:hydrolase activity"/>
    <property type="evidence" value="ECO:0007669"/>
    <property type="project" value="UniProtKB-KW"/>
</dbReference>
<evidence type="ECO:0008006" key="12">
    <source>
        <dbReference type="Google" id="ProtNLM"/>
    </source>
</evidence>
<comment type="caution">
    <text evidence="10">The sequence shown here is derived from an EMBL/GenBank/DDBJ whole genome shotgun (WGS) entry which is preliminary data.</text>
</comment>
<evidence type="ECO:0000256" key="6">
    <source>
        <dbReference type="ARBA" id="ARBA00022918"/>
    </source>
</evidence>
<dbReference type="Pfam" id="PF17917">
    <property type="entry name" value="RT_RNaseH"/>
    <property type="match status" value="1"/>
</dbReference>
<dbReference type="AlphaFoldDB" id="A0A2P4XEF5"/>
<dbReference type="Proteomes" id="UP000237271">
    <property type="component" value="Unassembled WGS sequence"/>
</dbReference>
<keyword evidence="2" id="KW-0548">Nucleotidyltransferase</keyword>
<gene>
    <name evidence="10" type="ORF">PHPALM_20612</name>
</gene>
<dbReference type="OrthoDB" id="427924at2759"/>
<proteinExistence type="predicted"/>
<keyword evidence="3" id="KW-0540">Nuclease</keyword>
<dbReference type="EMBL" id="NCKW01011249">
    <property type="protein sequence ID" value="POM63928.1"/>
    <property type="molecule type" value="Genomic_DNA"/>
</dbReference>
<dbReference type="InterPro" id="IPR050951">
    <property type="entry name" value="Retrovirus_Pol_polyprotein"/>
</dbReference>